<dbReference type="PANTHER" id="PTHR13693">
    <property type="entry name" value="CLASS II AMINOTRANSFERASE/8-AMINO-7-OXONONANOATE SYNTHASE"/>
    <property type="match status" value="1"/>
</dbReference>
<dbReference type="InterPro" id="IPR050087">
    <property type="entry name" value="AON_synthase_class-II"/>
</dbReference>
<dbReference type="EMBL" id="JBHSGP010000014">
    <property type="protein sequence ID" value="MFC4722980.1"/>
    <property type="molecule type" value="Genomic_DNA"/>
</dbReference>
<dbReference type="Pfam" id="PF00155">
    <property type="entry name" value="Aminotran_1_2"/>
    <property type="match status" value="1"/>
</dbReference>
<dbReference type="Gene3D" id="3.40.640.10">
    <property type="entry name" value="Type I PLP-dependent aspartate aminotransferase-like (Major domain)"/>
    <property type="match status" value="1"/>
</dbReference>
<reference evidence="5" key="1">
    <citation type="journal article" date="2019" name="Int. J. Syst. Evol. Microbiol.">
        <title>The Global Catalogue of Microorganisms (GCM) 10K type strain sequencing project: providing services to taxonomists for standard genome sequencing and annotation.</title>
        <authorList>
            <consortium name="The Broad Institute Genomics Platform"/>
            <consortium name="The Broad Institute Genome Sequencing Center for Infectious Disease"/>
            <person name="Wu L."/>
            <person name="Ma J."/>
        </authorList>
    </citation>
    <scope>NUCLEOTIDE SEQUENCE [LARGE SCALE GENOMIC DNA]</scope>
    <source>
        <strain evidence="5">CCUG 63682</strain>
    </source>
</reference>
<dbReference type="InterPro" id="IPR015422">
    <property type="entry name" value="PyrdxlP-dep_Trfase_small"/>
</dbReference>
<comment type="cofactor">
    <cofactor evidence="1">
        <name>pyridoxal 5'-phosphate</name>
        <dbReference type="ChEBI" id="CHEBI:597326"/>
    </cofactor>
</comment>
<dbReference type="InterPro" id="IPR015424">
    <property type="entry name" value="PyrdxlP-dep_Trfase"/>
</dbReference>
<keyword evidence="5" id="KW-1185">Reference proteome</keyword>
<gene>
    <name evidence="4" type="ORF">ACFO5O_11645</name>
</gene>
<feature type="domain" description="Aminotransferase class I/classII large" evidence="3">
    <location>
        <begin position="131"/>
        <end position="337"/>
    </location>
</feature>
<dbReference type="Gene3D" id="3.90.1150.10">
    <property type="entry name" value="Aspartate Aminotransferase, domain 1"/>
    <property type="match status" value="1"/>
</dbReference>
<protein>
    <submittedName>
        <fullName evidence="4">Aminotransferase class I/II-fold pyridoxal phosphate-dependent enzyme</fullName>
    </submittedName>
</protein>
<organism evidence="4 5">
    <name type="scientific">Geojedonia litorea</name>
    <dbReference type="NCBI Taxonomy" id="1268269"/>
    <lineage>
        <taxon>Bacteria</taxon>
        <taxon>Pseudomonadati</taxon>
        <taxon>Bacteroidota</taxon>
        <taxon>Flavobacteriia</taxon>
        <taxon>Flavobacteriales</taxon>
        <taxon>Flavobacteriaceae</taxon>
        <taxon>Geojedonia</taxon>
    </lineage>
</organism>
<proteinExistence type="predicted"/>
<evidence type="ECO:0000313" key="4">
    <source>
        <dbReference type="EMBL" id="MFC4722980.1"/>
    </source>
</evidence>
<keyword evidence="4" id="KW-0032">Aminotransferase</keyword>
<dbReference type="RefSeq" id="WP_387963957.1">
    <property type="nucleotide sequence ID" value="NZ_JBHSGP010000014.1"/>
</dbReference>
<dbReference type="GO" id="GO:0008483">
    <property type="term" value="F:transaminase activity"/>
    <property type="evidence" value="ECO:0007669"/>
    <property type="project" value="UniProtKB-KW"/>
</dbReference>
<accession>A0ABV9N5C0</accession>
<evidence type="ECO:0000313" key="5">
    <source>
        <dbReference type="Proteomes" id="UP001595953"/>
    </source>
</evidence>
<dbReference type="Proteomes" id="UP001595953">
    <property type="component" value="Unassembled WGS sequence"/>
</dbReference>
<sequence>MVVEQFPDRVITINQKDYLYFGGTSYLGLATHPQFQDSLFKGIKKWGSAYGSSRNSNVKLAIYDKAEDLLSHLIGSDECVTVSSGTLAGKLMLDYLDKFEVTFYHYPKTHPAILKNNSVALFLDGMLHPDLQNSKKETVVISVDAILSNEVTITSFDFLEAISSTKSIILLIDESHSFGVFGNNGFGIFNQLSHPKIKHKIMISSLTKAMGCAGGLIAGDKIVIDAIKKDDVFISSSGMSPMYLYAFFHSQEIIKQQQEQLKQNLDFLFEDLKLSDLFKYNQSYPVIYCNHAGIFDYLKSKNILITNFKYPNYDVVMNRIVVTTNHTEEDLEALKKALLEFQNEVV</sequence>
<dbReference type="InterPro" id="IPR004839">
    <property type="entry name" value="Aminotransferase_I/II_large"/>
</dbReference>
<evidence type="ECO:0000259" key="3">
    <source>
        <dbReference type="Pfam" id="PF00155"/>
    </source>
</evidence>
<dbReference type="SUPFAM" id="SSF53383">
    <property type="entry name" value="PLP-dependent transferases"/>
    <property type="match status" value="1"/>
</dbReference>
<dbReference type="InterPro" id="IPR015421">
    <property type="entry name" value="PyrdxlP-dep_Trfase_major"/>
</dbReference>
<name>A0ABV9N5C0_9FLAO</name>
<keyword evidence="2" id="KW-0808">Transferase</keyword>
<evidence type="ECO:0000256" key="1">
    <source>
        <dbReference type="ARBA" id="ARBA00001933"/>
    </source>
</evidence>
<evidence type="ECO:0000256" key="2">
    <source>
        <dbReference type="ARBA" id="ARBA00022679"/>
    </source>
</evidence>
<comment type="caution">
    <text evidence="4">The sequence shown here is derived from an EMBL/GenBank/DDBJ whole genome shotgun (WGS) entry which is preliminary data.</text>
</comment>